<dbReference type="EMBL" id="LGUV01000335">
    <property type="protein sequence ID" value="KOG47678.1"/>
    <property type="molecule type" value="Genomic_DNA"/>
</dbReference>
<organism evidence="1 2">
    <name type="scientific">Streptomyces virginiae</name>
    <name type="common">Streptomyces cinnamonensis</name>
    <dbReference type="NCBI Taxonomy" id="1961"/>
    <lineage>
        <taxon>Bacteria</taxon>
        <taxon>Bacillati</taxon>
        <taxon>Actinomycetota</taxon>
        <taxon>Actinomycetes</taxon>
        <taxon>Kitasatosporales</taxon>
        <taxon>Streptomycetaceae</taxon>
        <taxon>Streptomyces</taxon>
    </lineage>
</organism>
<gene>
    <name evidence="1" type="ORF">ADK75_22675</name>
</gene>
<dbReference type="OrthoDB" id="3699606at2"/>
<protein>
    <submittedName>
        <fullName evidence="1">Uncharacterized protein</fullName>
    </submittedName>
</protein>
<sequence>MTEDHGAGAGAGTGAPAPQLAAAGLEVVDRDVAEGLPPYARAFKAVVNVEVAPQATVPRTAPGALQEADRLWLEHAQAAAVIDDEGCFLVRGADRDWVVVRRTAHTALSAALVPGAGSMVIAMSPDGRRLCALTEEDDDYWIVVHHFEDRPA</sequence>
<accession>A0A0L8MBB7</accession>
<dbReference type="RefSeq" id="WP_053173380.1">
    <property type="nucleotide sequence ID" value="NZ_LGUV01000335.1"/>
</dbReference>
<proteinExistence type="predicted"/>
<name>A0A0L8MBB7_STRVG</name>
<dbReference type="AlphaFoldDB" id="A0A0L8MBB7"/>
<evidence type="ECO:0000313" key="1">
    <source>
        <dbReference type="EMBL" id="KOG47678.1"/>
    </source>
</evidence>
<dbReference type="Proteomes" id="UP000037084">
    <property type="component" value="Unassembled WGS sequence"/>
</dbReference>
<dbReference type="PATRIC" id="fig|1961.12.peg.5094"/>
<reference evidence="2" key="1">
    <citation type="submission" date="2015-07" db="EMBL/GenBank/DDBJ databases">
        <authorList>
            <consortium name="Consortium for Microbial Forensics and Genomics (microFORGE)"/>
            <person name="Knight B.M."/>
            <person name="Roberts D.P."/>
            <person name="Lin D."/>
            <person name="Hari K."/>
            <person name="Fletcher J."/>
            <person name="Melcher U."/>
            <person name="Blagden T."/>
            <person name="Winegar R.A."/>
        </authorList>
    </citation>
    <scope>NUCLEOTIDE SEQUENCE [LARGE SCALE GENOMIC DNA]</scope>
    <source>
        <strain evidence="2">NRRL B-1447</strain>
    </source>
</reference>
<comment type="caution">
    <text evidence="1">The sequence shown here is derived from an EMBL/GenBank/DDBJ whole genome shotgun (WGS) entry which is preliminary data.</text>
</comment>
<evidence type="ECO:0000313" key="2">
    <source>
        <dbReference type="Proteomes" id="UP000037084"/>
    </source>
</evidence>